<dbReference type="Proteomes" id="UP000636709">
    <property type="component" value="Unassembled WGS sequence"/>
</dbReference>
<dbReference type="CDD" id="cd00371">
    <property type="entry name" value="HMA"/>
    <property type="match status" value="1"/>
</dbReference>
<dbReference type="InterPro" id="IPR036163">
    <property type="entry name" value="HMA_dom_sf"/>
</dbReference>
<keyword evidence="4" id="KW-1185">Reference proteome</keyword>
<dbReference type="InterPro" id="IPR044526">
    <property type="entry name" value="NAKR1-3"/>
</dbReference>
<comment type="caution">
    <text evidence="3">The sequence shown here is derived from an EMBL/GenBank/DDBJ whole genome shotgun (WGS) entry which is preliminary data.</text>
</comment>
<feature type="compositionally biased region" description="Low complexity" evidence="1">
    <location>
        <begin position="78"/>
        <end position="94"/>
    </location>
</feature>
<feature type="compositionally biased region" description="Basic residues" evidence="1">
    <location>
        <begin position="97"/>
        <end position="107"/>
    </location>
</feature>
<name>A0A835E2Q6_9POAL</name>
<dbReference type="SUPFAM" id="SSF55008">
    <property type="entry name" value="HMA, heavy metal-associated domain"/>
    <property type="match status" value="1"/>
</dbReference>
<dbReference type="PANTHER" id="PTHR46119">
    <property type="entry name" value="OS08G0405700 PROTEIN"/>
    <property type="match status" value="1"/>
</dbReference>
<feature type="compositionally biased region" description="Pro residues" evidence="1">
    <location>
        <begin position="55"/>
        <end position="64"/>
    </location>
</feature>
<dbReference type="InterPro" id="IPR006121">
    <property type="entry name" value="HMA_dom"/>
</dbReference>
<feature type="region of interest" description="Disordered" evidence="1">
    <location>
        <begin position="35"/>
        <end position="120"/>
    </location>
</feature>
<gene>
    <name evidence="3" type="ORF">HU200_057605</name>
</gene>
<dbReference type="Gene3D" id="3.30.70.100">
    <property type="match status" value="1"/>
</dbReference>
<dbReference type="EMBL" id="JACEFO010002437">
    <property type="protein sequence ID" value="KAF8660580.1"/>
    <property type="molecule type" value="Genomic_DNA"/>
</dbReference>
<proteinExistence type="predicted"/>
<feature type="compositionally biased region" description="Basic and acidic residues" evidence="1">
    <location>
        <begin position="39"/>
        <end position="48"/>
    </location>
</feature>
<sequence>MASLLRWKDKYVKERLQGLSGLSCSSTASTSVVVASGRAIDRHSPRLRDPHRRLPPPVPRPPGSPYEDGKEKRKKSAEAAAAPASSRSSTSSSSSEHKKKKKNKKKQAVVQLQQVSPASSSRFLLNSSRLAMHSDDDVITVVDALPPPLPSPPRPSFFDDDDDINVVSDDSLPPLPSPRPAFVVDDDMFRSPGDAALQLQPAVRSGTPHQIEALPVGFLASPSAGAGSSSSWSSLETGRVAAGDKNAMMRSCSTRTGQQQVVVLRVSLHCKGCAGKVKKHISKMEGERRQCFRSSSLPLSRVTSFDIDIPTKKVTVVGDVTPLGVLNSISKIKSAQFWPDAMSSLSTPPRVSASF</sequence>
<feature type="domain" description="HMA" evidence="2">
    <location>
        <begin position="259"/>
        <end position="340"/>
    </location>
</feature>
<evidence type="ECO:0000259" key="2">
    <source>
        <dbReference type="PROSITE" id="PS50846"/>
    </source>
</evidence>
<evidence type="ECO:0000313" key="3">
    <source>
        <dbReference type="EMBL" id="KAF8660580.1"/>
    </source>
</evidence>
<dbReference type="GO" id="GO:0046872">
    <property type="term" value="F:metal ion binding"/>
    <property type="evidence" value="ECO:0007669"/>
    <property type="project" value="InterPro"/>
</dbReference>
<accession>A0A835E2Q6</accession>
<dbReference type="PROSITE" id="PS50846">
    <property type="entry name" value="HMA_2"/>
    <property type="match status" value="1"/>
</dbReference>
<dbReference type="PANTHER" id="PTHR46119:SF28">
    <property type="entry name" value="OS01G0976300 PROTEIN"/>
    <property type="match status" value="1"/>
</dbReference>
<protein>
    <recommendedName>
        <fullName evidence="2">HMA domain-containing protein</fullName>
    </recommendedName>
</protein>
<evidence type="ECO:0000313" key="4">
    <source>
        <dbReference type="Proteomes" id="UP000636709"/>
    </source>
</evidence>
<dbReference type="OrthoDB" id="689350at2759"/>
<evidence type="ECO:0000256" key="1">
    <source>
        <dbReference type="SAM" id="MobiDB-lite"/>
    </source>
</evidence>
<dbReference type="AlphaFoldDB" id="A0A835E2Q6"/>
<reference evidence="3" key="1">
    <citation type="submission" date="2020-07" db="EMBL/GenBank/DDBJ databases">
        <title>Genome sequence and genetic diversity analysis of an under-domesticated orphan crop, white fonio (Digitaria exilis).</title>
        <authorList>
            <person name="Bennetzen J.L."/>
            <person name="Chen S."/>
            <person name="Ma X."/>
            <person name="Wang X."/>
            <person name="Yssel A.E.J."/>
            <person name="Chaluvadi S.R."/>
            <person name="Johnson M."/>
            <person name="Gangashetty P."/>
            <person name="Hamidou F."/>
            <person name="Sanogo M.D."/>
            <person name="Zwaenepoel A."/>
            <person name="Wallace J."/>
            <person name="Van De Peer Y."/>
            <person name="Van Deynze A."/>
        </authorList>
    </citation>
    <scope>NUCLEOTIDE SEQUENCE</scope>
    <source>
        <tissue evidence="3">Leaves</tissue>
    </source>
</reference>
<organism evidence="3 4">
    <name type="scientific">Digitaria exilis</name>
    <dbReference type="NCBI Taxonomy" id="1010633"/>
    <lineage>
        <taxon>Eukaryota</taxon>
        <taxon>Viridiplantae</taxon>
        <taxon>Streptophyta</taxon>
        <taxon>Embryophyta</taxon>
        <taxon>Tracheophyta</taxon>
        <taxon>Spermatophyta</taxon>
        <taxon>Magnoliopsida</taxon>
        <taxon>Liliopsida</taxon>
        <taxon>Poales</taxon>
        <taxon>Poaceae</taxon>
        <taxon>PACMAD clade</taxon>
        <taxon>Panicoideae</taxon>
        <taxon>Panicodae</taxon>
        <taxon>Paniceae</taxon>
        <taxon>Anthephorinae</taxon>
        <taxon>Digitaria</taxon>
    </lineage>
</organism>